<sequence>MSDGQKNFFMKSMAEHGQAAIDGNANLDGKGWPCHVTAVNGSIVTVMFDILPGNYNLPEVTIPVFGPEYIRYPIQIGDKGVTIPLSVSIRNVTGLGVGLPDMSTPPSLTALFFMPVGNITWSSQDGKKVVVYGPEGVICKDEAGTATVIIEKDKVTINAKEIYLNGAMIHLNGQIVQDADQMPSGTTAKLIGPLHVENDTTAGDISLMGHKHDVNNVEPGSSTRTSEKPQ</sequence>
<feature type="region of interest" description="Disordered" evidence="1">
    <location>
        <begin position="209"/>
        <end position="230"/>
    </location>
</feature>
<evidence type="ECO:0000256" key="1">
    <source>
        <dbReference type="SAM" id="MobiDB-lite"/>
    </source>
</evidence>
<gene>
    <name evidence="2" type="ORF">NCTC13193_02701</name>
</gene>
<name>A0A448SP91_SERFO</name>
<evidence type="ECO:0000313" key="3">
    <source>
        <dbReference type="Proteomes" id="UP000270487"/>
    </source>
</evidence>
<organism evidence="2 3">
    <name type="scientific">Serratia fonticola</name>
    <dbReference type="NCBI Taxonomy" id="47917"/>
    <lineage>
        <taxon>Bacteria</taxon>
        <taxon>Pseudomonadati</taxon>
        <taxon>Pseudomonadota</taxon>
        <taxon>Gammaproteobacteria</taxon>
        <taxon>Enterobacterales</taxon>
        <taxon>Yersiniaceae</taxon>
        <taxon>Serratia</taxon>
    </lineage>
</organism>
<proteinExistence type="predicted"/>
<dbReference type="Proteomes" id="UP000270487">
    <property type="component" value="Chromosome"/>
</dbReference>
<evidence type="ECO:0008006" key="4">
    <source>
        <dbReference type="Google" id="ProtNLM"/>
    </source>
</evidence>
<accession>A0A448SP91</accession>
<dbReference type="AlphaFoldDB" id="A0A448SP91"/>
<protein>
    <recommendedName>
        <fullName evidence="4">Phage baseplate protein</fullName>
    </recommendedName>
</protein>
<dbReference type="EMBL" id="LR134492">
    <property type="protein sequence ID" value="VEI69556.1"/>
    <property type="molecule type" value="Genomic_DNA"/>
</dbReference>
<evidence type="ECO:0000313" key="2">
    <source>
        <dbReference type="EMBL" id="VEI69556.1"/>
    </source>
</evidence>
<reference evidence="2 3" key="1">
    <citation type="submission" date="2018-12" db="EMBL/GenBank/DDBJ databases">
        <authorList>
            <consortium name="Pathogen Informatics"/>
        </authorList>
    </citation>
    <scope>NUCLEOTIDE SEQUENCE [LARGE SCALE GENOMIC DNA]</scope>
    <source>
        <strain evidence="2 3">NCTC13193</strain>
    </source>
</reference>